<dbReference type="Gene3D" id="3.40.710.10">
    <property type="entry name" value="DD-peptidase/beta-lactamase superfamily"/>
    <property type="match status" value="1"/>
</dbReference>
<dbReference type="PANTHER" id="PTHR35333">
    <property type="entry name" value="BETA-LACTAMASE"/>
    <property type="match status" value="1"/>
</dbReference>
<dbReference type="InterPro" id="IPR012338">
    <property type="entry name" value="Beta-lactam/transpept-like"/>
</dbReference>
<dbReference type="Pfam" id="PF13354">
    <property type="entry name" value="Beta-lactamase2"/>
    <property type="match status" value="1"/>
</dbReference>
<feature type="compositionally biased region" description="Basic and acidic residues" evidence="1">
    <location>
        <begin position="8"/>
        <end position="23"/>
    </location>
</feature>
<dbReference type="PANTHER" id="PTHR35333:SF3">
    <property type="entry name" value="BETA-LACTAMASE-TYPE TRANSPEPTIDASE FOLD CONTAINING PROTEIN"/>
    <property type="match status" value="1"/>
</dbReference>
<gene>
    <name evidence="3" type="ORF">GCM10010345_39140</name>
</gene>
<feature type="domain" description="Beta-lactamase class A catalytic" evidence="2">
    <location>
        <begin position="102"/>
        <end position="346"/>
    </location>
</feature>
<dbReference type="RefSeq" id="WP_229917222.1">
    <property type="nucleotide sequence ID" value="NZ_BMVN01000012.1"/>
</dbReference>
<feature type="region of interest" description="Disordered" evidence="1">
    <location>
        <begin position="1"/>
        <end position="72"/>
    </location>
</feature>
<keyword evidence="4" id="KW-1185">Reference proteome</keyword>
<evidence type="ECO:0000256" key="1">
    <source>
        <dbReference type="SAM" id="MobiDB-lite"/>
    </source>
</evidence>
<dbReference type="InterPro" id="IPR045155">
    <property type="entry name" value="Beta-lactam_cat"/>
</dbReference>
<evidence type="ECO:0000313" key="4">
    <source>
        <dbReference type="Proteomes" id="UP000653644"/>
    </source>
</evidence>
<dbReference type="SUPFAM" id="SSF56601">
    <property type="entry name" value="beta-lactamase/transpeptidase-like"/>
    <property type="match status" value="1"/>
</dbReference>
<evidence type="ECO:0000313" key="3">
    <source>
        <dbReference type="EMBL" id="GHA30498.1"/>
    </source>
</evidence>
<feature type="compositionally biased region" description="Low complexity" evidence="1">
    <location>
        <begin position="45"/>
        <end position="72"/>
    </location>
</feature>
<proteinExistence type="predicted"/>
<protein>
    <recommendedName>
        <fullName evidence="2">Beta-lactamase class A catalytic domain-containing protein</fullName>
    </recommendedName>
</protein>
<organism evidence="3 4">
    <name type="scientific">Streptomyces canarius</name>
    <dbReference type="NCBI Taxonomy" id="285453"/>
    <lineage>
        <taxon>Bacteria</taxon>
        <taxon>Bacillati</taxon>
        <taxon>Actinomycetota</taxon>
        <taxon>Actinomycetes</taxon>
        <taxon>Kitasatosporales</taxon>
        <taxon>Streptomycetaceae</taxon>
        <taxon>Streptomyces</taxon>
    </lineage>
</organism>
<accession>A0ABQ3CMS8</accession>
<reference evidence="4" key="1">
    <citation type="journal article" date="2019" name="Int. J. Syst. Evol. Microbiol.">
        <title>The Global Catalogue of Microorganisms (GCM) 10K type strain sequencing project: providing services to taxonomists for standard genome sequencing and annotation.</title>
        <authorList>
            <consortium name="The Broad Institute Genomics Platform"/>
            <consortium name="The Broad Institute Genome Sequencing Center for Infectious Disease"/>
            <person name="Wu L."/>
            <person name="Ma J."/>
        </authorList>
    </citation>
    <scope>NUCLEOTIDE SEQUENCE [LARGE SCALE GENOMIC DNA]</scope>
    <source>
        <strain evidence="4">JCM 4733</strain>
    </source>
</reference>
<name>A0ABQ3CMS8_9ACTN</name>
<evidence type="ECO:0000259" key="2">
    <source>
        <dbReference type="Pfam" id="PF13354"/>
    </source>
</evidence>
<comment type="caution">
    <text evidence="3">The sequence shown here is derived from an EMBL/GenBank/DDBJ whole genome shotgun (WGS) entry which is preliminary data.</text>
</comment>
<dbReference type="InterPro" id="IPR000871">
    <property type="entry name" value="Beta-lactam_class-A"/>
</dbReference>
<dbReference type="Proteomes" id="UP000653644">
    <property type="component" value="Unassembled WGS sequence"/>
</dbReference>
<dbReference type="EMBL" id="BMVN01000012">
    <property type="protein sequence ID" value="GHA30498.1"/>
    <property type="molecule type" value="Genomic_DNA"/>
</dbReference>
<sequence length="375" mass="38785">MGEGLGDEWGKGLADEHGRRLAEELGGQLTGRDTAGGSPAGAVPDGTTDGTTGGSPMSTARRSPSSAAPAHRPVYVGDDRALLDVAEGIAADWAALGVRGSFLARDLGTGEQLGFDIEESTPLASVVKVPLALVVLDRIAHGDLDPAHPVTVDPGTSSVGPTGLAAFRYPATVAVGDLLALMLSVSDNAAADALLDLVPVADVDARLRAWGCDGIRMRHRMNHLYECAAGAAGNDFSLALELAVRDEGAGRHTIETLDPAHANAGSAAALVGLLERVWCDGIAGPGATAELRRLMGLQVFTQRLASELRTDTLRWSGKTGTFLHLRHEIGVVEAESGERVAIAALTRAGRRAGLAPDIDLAIGVAGREAFEALRK</sequence>